<feature type="region of interest" description="Disordered" evidence="1">
    <location>
        <begin position="45"/>
        <end position="65"/>
    </location>
</feature>
<gene>
    <name evidence="2" type="ORF">P3W85_06755</name>
</gene>
<sequence length="236" mass="25572">MVARFPEPMKALIPRVLPVVVAILAMLALAAAVAAWRGFRPLSPEEPSGRAAPVPEAPDGQGNFAVGQALPQLPAAASAPASGYREIDWQALLPKGWDPLAPFKGLKLEEIEDGDPRAQIALYKARQYWKRAPVERSLDGVPVRLPGFVVSLDAEGEAMREFLLVPYFGACIHVPPPPANQVIHVRTDHPLPALRTMDTVWVSGVMRVESAETMMGYAGYAMHGARVERYLAPAGR</sequence>
<dbReference type="EMBL" id="JARJLM010000122">
    <property type="protein sequence ID" value="MDF3832645.1"/>
    <property type="molecule type" value="Genomic_DNA"/>
</dbReference>
<name>A0ABT6AJ55_9BURK</name>
<proteinExistence type="predicted"/>
<evidence type="ECO:0000256" key="1">
    <source>
        <dbReference type="SAM" id="MobiDB-lite"/>
    </source>
</evidence>
<dbReference type="RefSeq" id="WP_276264210.1">
    <property type="nucleotide sequence ID" value="NZ_JARJLM010000122.1"/>
</dbReference>
<dbReference type="Pfam" id="PF11736">
    <property type="entry name" value="DUF3299"/>
    <property type="match status" value="1"/>
</dbReference>
<comment type="caution">
    <text evidence="2">The sequence shown here is derived from an EMBL/GenBank/DDBJ whole genome shotgun (WGS) entry which is preliminary data.</text>
</comment>
<evidence type="ECO:0000313" key="3">
    <source>
        <dbReference type="Proteomes" id="UP001216674"/>
    </source>
</evidence>
<accession>A0ABT6AJ55</accession>
<dbReference type="Proteomes" id="UP001216674">
    <property type="component" value="Unassembled WGS sequence"/>
</dbReference>
<dbReference type="Gene3D" id="2.40.50.870">
    <property type="entry name" value="Protein of unknown function (DUF3299)"/>
    <property type="match status" value="1"/>
</dbReference>
<dbReference type="InterPro" id="IPR021727">
    <property type="entry name" value="DUF3299"/>
</dbReference>
<evidence type="ECO:0000313" key="2">
    <source>
        <dbReference type="EMBL" id="MDF3832645.1"/>
    </source>
</evidence>
<reference evidence="2 3" key="1">
    <citation type="submission" date="2023-03" db="EMBL/GenBank/DDBJ databases">
        <title>Draft assemblies of triclosan tolerant bacteria isolated from returned activated sludge.</title>
        <authorList>
            <person name="Van Hamelsveld S."/>
        </authorList>
    </citation>
    <scope>NUCLEOTIDE SEQUENCE [LARGE SCALE GENOMIC DNA]</scope>
    <source>
        <strain evidence="2 3">GW210010_S58</strain>
    </source>
</reference>
<keyword evidence="3" id="KW-1185">Reference proteome</keyword>
<organism evidence="2 3">
    <name type="scientific">Cupriavidus basilensis</name>
    <dbReference type="NCBI Taxonomy" id="68895"/>
    <lineage>
        <taxon>Bacteria</taxon>
        <taxon>Pseudomonadati</taxon>
        <taxon>Pseudomonadota</taxon>
        <taxon>Betaproteobacteria</taxon>
        <taxon>Burkholderiales</taxon>
        <taxon>Burkholderiaceae</taxon>
        <taxon>Cupriavidus</taxon>
    </lineage>
</organism>
<protein>
    <submittedName>
        <fullName evidence="2">DUF3299 domain-containing protein</fullName>
    </submittedName>
</protein>